<evidence type="ECO:0000313" key="3">
    <source>
        <dbReference type="EMBL" id="KAK2665845.1"/>
    </source>
</evidence>
<evidence type="ECO:0008006" key="5">
    <source>
        <dbReference type="Google" id="ProtNLM"/>
    </source>
</evidence>
<dbReference type="PANTHER" id="PTHR47926:SF357">
    <property type="entry name" value="PENTATRICOPEPTIDE REPEAT-CONTAINING PROTEIN"/>
    <property type="match status" value="1"/>
</dbReference>
<dbReference type="InterPro" id="IPR046960">
    <property type="entry name" value="PPR_At4g14850-like_plant"/>
</dbReference>
<dbReference type="PROSITE" id="PS51375">
    <property type="entry name" value="PPR"/>
    <property type="match status" value="1"/>
</dbReference>
<sequence length="98" mass="10701">MFKEMPTRDAGSFNTIIGALVKSEKPERAVELFLRMSMDGVLPNQTTSAHVINSCAGLQISICRKSIHAKIIKNAFECDVVVGSALVDFNAKCDNLED</sequence>
<dbReference type="PANTHER" id="PTHR47926">
    <property type="entry name" value="PENTATRICOPEPTIDE REPEAT-CONTAINING PROTEIN"/>
    <property type="match status" value="1"/>
</dbReference>
<dbReference type="Proteomes" id="UP001280121">
    <property type="component" value="Unassembled WGS sequence"/>
</dbReference>
<dbReference type="Pfam" id="PF13041">
    <property type="entry name" value="PPR_2"/>
    <property type="match status" value="1"/>
</dbReference>
<proteinExistence type="predicted"/>
<dbReference type="GO" id="GO:0009451">
    <property type="term" value="P:RNA modification"/>
    <property type="evidence" value="ECO:0007669"/>
    <property type="project" value="InterPro"/>
</dbReference>
<evidence type="ECO:0000256" key="1">
    <source>
        <dbReference type="ARBA" id="ARBA00022737"/>
    </source>
</evidence>
<accession>A0AAE0CWA5</accession>
<dbReference type="NCBIfam" id="TIGR00756">
    <property type="entry name" value="PPR"/>
    <property type="match status" value="1"/>
</dbReference>
<dbReference type="GO" id="GO:0003723">
    <property type="term" value="F:RNA binding"/>
    <property type="evidence" value="ECO:0007669"/>
    <property type="project" value="InterPro"/>
</dbReference>
<gene>
    <name evidence="3" type="ORF">Ddye_004419</name>
</gene>
<keyword evidence="4" id="KW-1185">Reference proteome</keyword>
<dbReference type="Gene3D" id="1.25.40.10">
    <property type="entry name" value="Tetratricopeptide repeat domain"/>
    <property type="match status" value="1"/>
</dbReference>
<keyword evidence="1" id="KW-0677">Repeat</keyword>
<evidence type="ECO:0000256" key="2">
    <source>
        <dbReference type="PROSITE-ProRule" id="PRU00708"/>
    </source>
</evidence>
<organism evidence="3 4">
    <name type="scientific">Dipteronia dyeriana</name>
    <dbReference type="NCBI Taxonomy" id="168575"/>
    <lineage>
        <taxon>Eukaryota</taxon>
        <taxon>Viridiplantae</taxon>
        <taxon>Streptophyta</taxon>
        <taxon>Embryophyta</taxon>
        <taxon>Tracheophyta</taxon>
        <taxon>Spermatophyta</taxon>
        <taxon>Magnoliopsida</taxon>
        <taxon>eudicotyledons</taxon>
        <taxon>Gunneridae</taxon>
        <taxon>Pentapetalae</taxon>
        <taxon>rosids</taxon>
        <taxon>malvids</taxon>
        <taxon>Sapindales</taxon>
        <taxon>Sapindaceae</taxon>
        <taxon>Hippocastanoideae</taxon>
        <taxon>Acereae</taxon>
        <taxon>Dipteronia</taxon>
    </lineage>
</organism>
<dbReference type="EMBL" id="JANJYI010000001">
    <property type="protein sequence ID" value="KAK2665845.1"/>
    <property type="molecule type" value="Genomic_DNA"/>
</dbReference>
<evidence type="ECO:0000313" key="4">
    <source>
        <dbReference type="Proteomes" id="UP001280121"/>
    </source>
</evidence>
<comment type="caution">
    <text evidence="3">The sequence shown here is derived from an EMBL/GenBank/DDBJ whole genome shotgun (WGS) entry which is preliminary data.</text>
</comment>
<dbReference type="AlphaFoldDB" id="A0AAE0CWA5"/>
<protein>
    <recommendedName>
        <fullName evidence="5">Pentatricopeptide repeat-containing protein</fullName>
    </recommendedName>
</protein>
<feature type="repeat" description="PPR" evidence="2">
    <location>
        <begin position="9"/>
        <end position="43"/>
    </location>
</feature>
<name>A0AAE0CWA5_9ROSI</name>
<dbReference type="InterPro" id="IPR011990">
    <property type="entry name" value="TPR-like_helical_dom_sf"/>
</dbReference>
<reference evidence="3" key="1">
    <citation type="journal article" date="2023" name="Plant J.">
        <title>Genome sequences and population genomics provide insights into the demographic history, inbreeding, and mutation load of two 'living fossil' tree species of Dipteronia.</title>
        <authorList>
            <person name="Feng Y."/>
            <person name="Comes H.P."/>
            <person name="Chen J."/>
            <person name="Zhu S."/>
            <person name="Lu R."/>
            <person name="Zhang X."/>
            <person name="Li P."/>
            <person name="Qiu J."/>
            <person name="Olsen K.M."/>
            <person name="Qiu Y."/>
        </authorList>
    </citation>
    <scope>NUCLEOTIDE SEQUENCE</scope>
    <source>
        <strain evidence="3">KIB01</strain>
    </source>
</reference>
<dbReference type="InterPro" id="IPR002885">
    <property type="entry name" value="PPR_rpt"/>
</dbReference>